<reference evidence="3 4" key="1">
    <citation type="submission" date="2023-07" db="EMBL/GenBank/DDBJ databases">
        <title>Sorghum-associated microbial communities from plants grown in Nebraska, USA.</title>
        <authorList>
            <person name="Schachtman D."/>
        </authorList>
    </citation>
    <scope>NUCLEOTIDE SEQUENCE [LARGE SCALE GENOMIC DNA]</scope>
    <source>
        <strain evidence="3 4">BE314</strain>
    </source>
</reference>
<dbReference type="Gene3D" id="1.25.40.10">
    <property type="entry name" value="Tetratricopeptide repeat domain"/>
    <property type="match status" value="1"/>
</dbReference>
<feature type="domain" description="HTH luxR-type" evidence="2">
    <location>
        <begin position="466"/>
        <end position="531"/>
    </location>
</feature>
<dbReference type="InterPro" id="IPR011990">
    <property type="entry name" value="TPR-like_helical_dom_sf"/>
</dbReference>
<dbReference type="InterPro" id="IPR000792">
    <property type="entry name" value="Tscrpt_reg_LuxR_C"/>
</dbReference>
<dbReference type="SMART" id="SM00421">
    <property type="entry name" value="HTH_LUXR"/>
    <property type="match status" value="1"/>
</dbReference>
<dbReference type="CDD" id="cd06170">
    <property type="entry name" value="LuxR_C_like"/>
    <property type="match status" value="1"/>
</dbReference>
<dbReference type="PANTHER" id="PTHR43214">
    <property type="entry name" value="TWO-COMPONENT RESPONSE REGULATOR"/>
    <property type="match status" value="1"/>
</dbReference>
<sequence length="537" mass="55912">MEFLVPASALAGLEAAAASGEAAALVELAWQLRQRDSTRALALCEQAGAGLAPALQARVALTRCEIAALQGRFDAAEGLLAEARRGDPALEGDALLAEAGVAKARGQRERELDAYARAAACHARGADPRRQALALAWLAYERSFASPTDADAPVTDPAAAAFADAAQALPLSRRDPARAAELFLRAADAARHWGLLRHALVCTINAGTALQGLGEFDRAAACYDQATLESRAAGWPALIGACETRLGALLKEIGRLDEALVLLGDALASLASVPPGINKANACAELAQTLLALGRGVEAVGPMAEAIAMYRAARSTDNLTVNLLGLARALSAAGQIEAARQALAEAEQLITQHGFNALAAGVQEALTEMHRRHPHLPPPPGMSLPNAALHHGEATLAEGLKIAGWKAPASLHVALAEDWAAVGDMTRAYGHARQALALKDGEAERMRLSQTPTALRRGPMPAKAGATAAERLLSPKEREVLVLVARGYANKEIATALAVSDETIKSHLKKIYAKLEAGSRKHAVTRARALGVIGVAG</sequence>
<proteinExistence type="predicted"/>
<dbReference type="InterPro" id="IPR039420">
    <property type="entry name" value="WalR-like"/>
</dbReference>
<dbReference type="EMBL" id="JAVDXU010000002">
    <property type="protein sequence ID" value="MDR7270381.1"/>
    <property type="molecule type" value="Genomic_DNA"/>
</dbReference>
<keyword evidence="4" id="KW-1185">Reference proteome</keyword>
<dbReference type="RefSeq" id="WP_310266214.1">
    <property type="nucleotide sequence ID" value="NZ_JAVDXU010000002.1"/>
</dbReference>
<dbReference type="InterPro" id="IPR036388">
    <property type="entry name" value="WH-like_DNA-bd_sf"/>
</dbReference>
<accession>A0ABU1YQ99</accession>
<evidence type="ECO:0000259" key="2">
    <source>
        <dbReference type="PROSITE" id="PS50043"/>
    </source>
</evidence>
<dbReference type="SUPFAM" id="SSF46894">
    <property type="entry name" value="C-terminal effector domain of the bipartite response regulators"/>
    <property type="match status" value="1"/>
</dbReference>
<dbReference type="Proteomes" id="UP001180453">
    <property type="component" value="Unassembled WGS sequence"/>
</dbReference>
<dbReference type="Gene3D" id="1.10.10.10">
    <property type="entry name" value="Winged helix-like DNA-binding domain superfamily/Winged helix DNA-binding domain"/>
    <property type="match status" value="1"/>
</dbReference>
<dbReference type="Pfam" id="PF00196">
    <property type="entry name" value="GerE"/>
    <property type="match status" value="1"/>
</dbReference>
<comment type="caution">
    <text evidence="3">The sequence shown here is derived from an EMBL/GenBank/DDBJ whole genome shotgun (WGS) entry which is preliminary data.</text>
</comment>
<evidence type="ECO:0000256" key="1">
    <source>
        <dbReference type="ARBA" id="ARBA00023125"/>
    </source>
</evidence>
<gene>
    <name evidence="3" type="ORF">J2X20_003039</name>
</gene>
<evidence type="ECO:0000313" key="3">
    <source>
        <dbReference type="EMBL" id="MDR7270381.1"/>
    </source>
</evidence>
<name>A0ABU1YQ99_ROSSA</name>
<organism evidence="3 4">
    <name type="scientific">Roseateles saccharophilus</name>
    <name type="common">Pseudomonas saccharophila</name>
    <dbReference type="NCBI Taxonomy" id="304"/>
    <lineage>
        <taxon>Bacteria</taxon>
        <taxon>Pseudomonadati</taxon>
        <taxon>Pseudomonadota</taxon>
        <taxon>Betaproteobacteria</taxon>
        <taxon>Burkholderiales</taxon>
        <taxon>Sphaerotilaceae</taxon>
        <taxon>Roseateles</taxon>
    </lineage>
</organism>
<evidence type="ECO:0000313" key="4">
    <source>
        <dbReference type="Proteomes" id="UP001180453"/>
    </source>
</evidence>
<protein>
    <submittedName>
        <fullName evidence="3">ATP/maltotriose-dependent transcriptional regulator MalT</fullName>
    </submittedName>
</protein>
<dbReference type="InterPro" id="IPR016032">
    <property type="entry name" value="Sig_transdc_resp-reg_C-effctor"/>
</dbReference>
<dbReference type="PRINTS" id="PR00038">
    <property type="entry name" value="HTHLUXR"/>
</dbReference>
<keyword evidence="1" id="KW-0238">DNA-binding</keyword>
<dbReference type="SUPFAM" id="SSF48452">
    <property type="entry name" value="TPR-like"/>
    <property type="match status" value="1"/>
</dbReference>
<dbReference type="PROSITE" id="PS50043">
    <property type="entry name" value="HTH_LUXR_2"/>
    <property type="match status" value="1"/>
</dbReference>